<accession>A0A820QJL3</accession>
<evidence type="ECO:0000313" key="2">
    <source>
        <dbReference type="EMBL" id="CAF4423884.1"/>
    </source>
</evidence>
<evidence type="ECO:0000256" key="1">
    <source>
        <dbReference type="SAM" id="MobiDB-lite"/>
    </source>
</evidence>
<dbReference type="Proteomes" id="UP000663842">
    <property type="component" value="Unassembled WGS sequence"/>
</dbReference>
<sequence>MQVPTTSNTPPVVNKGYTHNLNELNKSPITHCPSPQNYFNNNARDNANNNQNNQDKSLECKTPPYNNKYYQNLLNKESLTNSPSSPYSHQTSP</sequence>
<feature type="non-terminal residue" evidence="2">
    <location>
        <position position="93"/>
    </location>
</feature>
<organism evidence="2 3">
    <name type="scientific">Rotaria magnacalcarata</name>
    <dbReference type="NCBI Taxonomy" id="392030"/>
    <lineage>
        <taxon>Eukaryota</taxon>
        <taxon>Metazoa</taxon>
        <taxon>Spiralia</taxon>
        <taxon>Gnathifera</taxon>
        <taxon>Rotifera</taxon>
        <taxon>Eurotatoria</taxon>
        <taxon>Bdelloidea</taxon>
        <taxon>Philodinida</taxon>
        <taxon>Philodinidae</taxon>
        <taxon>Rotaria</taxon>
    </lineage>
</organism>
<feature type="compositionally biased region" description="Low complexity" evidence="1">
    <location>
        <begin position="40"/>
        <end position="55"/>
    </location>
</feature>
<dbReference type="AlphaFoldDB" id="A0A820QJL3"/>
<dbReference type="EMBL" id="CAJOBF010032514">
    <property type="protein sequence ID" value="CAF4423884.1"/>
    <property type="molecule type" value="Genomic_DNA"/>
</dbReference>
<reference evidence="2" key="1">
    <citation type="submission" date="2021-02" db="EMBL/GenBank/DDBJ databases">
        <authorList>
            <person name="Nowell W R."/>
        </authorList>
    </citation>
    <scope>NUCLEOTIDE SEQUENCE</scope>
</reference>
<protein>
    <submittedName>
        <fullName evidence="2">Uncharacterized protein</fullName>
    </submittedName>
</protein>
<proteinExistence type="predicted"/>
<name>A0A820QJL3_9BILA</name>
<feature type="region of interest" description="Disordered" evidence="1">
    <location>
        <begin position="1"/>
        <end position="68"/>
    </location>
</feature>
<gene>
    <name evidence="2" type="ORF">UXM345_LOCUS38818</name>
</gene>
<feature type="compositionally biased region" description="Polar residues" evidence="1">
    <location>
        <begin position="1"/>
        <end position="39"/>
    </location>
</feature>
<evidence type="ECO:0000313" key="3">
    <source>
        <dbReference type="Proteomes" id="UP000663842"/>
    </source>
</evidence>
<comment type="caution">
    <text evidence="2">The sequence shown here is derived from an EMBL/GenBank/DDBJ whole genome shotgun (WGS) entry which is preliminary data.</text>
</comment>